<dbReference type="Pfam" id="PF03737">
    <property type="entry name" value="RraA-like"/>
    <property type="match status" value="1"/>
</dbReference>
<feature type="binding site" evidence="1">
    <location>
        <position position="123"/>
    </location>
    <ligand>
        <name>substrate</name>
    </ligand>
</feature>
<feature type="binding site" evidence="1">
    <location>
        <begin position="101"/>
        <end position="104"/>
    </location>
    <ligand>
        <name>substrate</name>
    </ligand>
</feature>
<dbReference type="Proteomes" id="UP001050691">
    <property type="component" value="Unassembled WGS sequence"/>
</dbReference>
<organism evidence="2 3">
    <name type="scientific">Clathrus columnatus</name>
    <dbReference type="NCBI Taxonomy" id="1419009"/>
    <lineage>
        <taxon>Eukaryota</taxon>
        <taxon>Fungi</taxon>
        <taxon>Dikarya</taxon>
        <taxon>Basidiomycota</taxon>
        <taxon>Agaricomycotina</taxon>
        <taxon>Agaricomycetes</taxon>
        <taxon>Phallomycetidae</taxon>
        <taxon>Phallales</taxon>
        <taxon>Clathraceae</taxon>
        <taxon>Clathrus</taxon>
    </lineage>
</organism>
<evidence type="ECO:0000313" key="2">
    <source>
        <dbReference type="EMBL" id="GJJ06398.1"/>
    </source>
</evidence>
<dbReference type="PANTHER" id="PTHR33254:SF4">
    <property type="entry name" value="4-HYDROXY-4-METHYL-2-OXOGLUTARATE ALDOLASE 3-RELATED"/>
    <property type="match status" value="1"/>
</dbReference>
<dbReference type="Gene3D" id="3.50.30.40">
    <property type="entry name" value="Ribonuclease E inhibitor RraA/RraA-like"/>
    <property type="match status" value="1"/>
</dbReference>
<comment type="caution">
    <text evidence="2">The sequence shown here is derived from an EMBL/GenBank/DDBJ whole genome shotgun (WGS) entry which is preliminary data.</text>
</comment>
<dbReference type="InterPro" id="IPR036704">
    <property type="entry name" value="RraA/RraA-like_sf"/>
</dbReference>
<accession>A0AAV4ZZP3</accession>
<dbReference type="AlphaFoldDB" id="A0AAV4ZZP3"/>
<dbReference type="PROSITE" id="PS51257">
    <property type="entry name" value="PROKAR_LIPOPROTEIN"/>
    <property type="match status" value="1"/>
</dbReference>
<keyword evidence="3" id="KW-1185">Reference proteome</keyword>
<keyword evidence="1" id="KW-0479">Metal-binding</keyword>
<keyword evidence="1" id="KW-0460">Magnesium</keyword>
<evidence type="ECO:0008006" key="4">
    <source>
        <dbReference type="Google" id="ProtNLM"/>
    </source>
</evidence>
<evidence type="ECO:0000256" key="1">
    <source>
        <dbReference type="PIRSR" id="PIRSR605493-1"/>
    </source>
</evidence>
<gene>
    <name evidence="2" type="ORF">Clacol_000589</name>
</gene>
<dbReference type="PANTHER" id="PTHR33254">
    <property type="entry name" value="4-HYDROXY-4-METHYL-2-OXOGLUTARATE ALDOLASE 3-RELATED"/>
    <property type="match status" value="1"/>
</dbReference>
<dbReference type="SUPFAM" id="SSF89562">
    <property type="entry name" value="RraA-like"/>
    <property type="match status" value="1"/>
</dbReference>
<reference evidence="2" key="1">
    <citation type="submission" date="2021-10" db="EMBL/GenBank/DDBJ databases">
        <title>De novo Genome Assembly of Clathrus columnatus (Basidiomycota, Fungi) Using Illumina and Nanopore Sequence Data.</title>
        <authorList>
            <person name="Ogiso-Tanaka E."/>
            <person name="Itagaki H."/>
            <person name="Hosoya T."/>
            <person name="Hosaka K."/>
        </authorList>
    </citation>
    <scope>NUCLEOTIDE SEQUENCE</scope>
    <source>
        <strain evidence="2">MO-923</strain>
    </source>
</reference>
<protein>
    <recommendedName>
        <fullName evidence="4">RraA-like protein</fullName>
    </recommendedName>
</protein>
<proteinExistence type="predicted"/>
<dbReference type="CDD" id="cd16841">
    <property type="entry name" value="RraA_family"/>
    <property type="match status" value="1"/>
</dbReference>
<dbReference type="EMBL" id="BPWL01000001">
    <property type="protein sequence ID" value="GJJ06398.1"/>
    <property type="molecule type" value="Genomic_DNA"/>
</dbReference>
<evidence type="ECO:0000313" key="3">
    <source>
        <dbReference type="Proteomes" id="UP001050691"/>
    </source>
</evidence>
<name>A0AAV4ZZP3_9AGAM</name>
<dbReference type="GO" id="GO:0046872">
    <property type="term" value="F:metal ion binding"/>
    <property type="evidence" value="ECO:0007669"/>
    <property type="project" value="UniProtKB-KW"/>
</dbReference>
<feature type="binding site" evidence="1">
    <location>
        <position position="124"/>
    </location>
    <ligand>
        <name>Mg(2+)</name>
        <dbReference type="ChEBI" id="CHEBI:18420"/>
    </ligand>
</feature>
<dbReference type="InterPro" id="IPR005493">
    <property type="entry name" value="RraA/RraA-like"/>
</dbReference>
<sequence length="232" mass="25029">MSTSATRTTPAFQTLSGFSSCEVSDALVKLGLPHGGHIPDIHLLSPVDPKTRICGSAYTVKMVTSSDTSAPRLEKHFVDTATPESVIVIDTPADTKSAVWGGLMTAGAKSRKCLGVVISGRARDLAEHLEQDFPVFARSQSTLGQSPFTRPSEINIPITIYPQPSTSMFPPVLINPGDIILADRDGVVCVPQSLENRVVELATRGREIDAKCLEEIKAGNSIKETFQKWRGR</sequence>
<comment type="cofactor">
    <cofactor evidence="1">
        <name>Mg(2+)</name>
        <dbReference type="ChEBI" id="CHEBI:18420"/>
    </cofactor>
</comment>
<dbReference type="GO" id="GO:0008948">
    <property type="term" value="F:oxaloacetate decarboxylase activity"/>
    <property type="evidence" value="ECO:0007669"/>
    <property type="project" value="TreeGrafter"/>
</dbReference>
<dbReference type="GO" id="GO:0047443">
    <property type="term" value="F:4-hydroxy-4-methyl-2-oxoglutarate aldolase activity"/>
    <property type="evidence" value="ECO:0007669"/>
    <property type="project" value="TreeGrafter"/>
</dbReference>